<proteinExistence type="predicted"/>
<reference evidence="1 2" key="1">
    <citation type="submission" date="2023-05" db="EMBL/GenBank/DDBJ databases">
        <title>B98-5 Cell Line De Novo Hybrid Assembly: An Optical Mapping Approach.</title>
        <authorList>
            <person name="Kananen K."/>
            <person name="Auerbach J.A."/>
            <person name="Kautto E."/>
            <person name="Blachly J.S."/>
        </authorList>
    </citation>
    <scope>NUCLEOTIDE SEQUENCE [LARGE SCALE GENOMIC DNA]</scope>
    <source>
        <strain evidence="1">B95-8</strain>
        <tissue evidence="1">Cell line</tissue>
    </source>
</reference>
<dbReference type="EMBL" id="JASSZA010000011">
    <property type="protein sequence ID" value="KAK2099233.1"/>
    <property type="molecule type" value="Genomic_DNA"/>
</dbReference>
<protein>
    <submittedName>
        <fullName evidence="1">Uncharacterized protein</fullName>
    </submittedName>
</protein>
<evidence type="ECO:0000313" key="1">
    <source>
        <dbReference type="EMBL" id="KAK2099233.1"/>
    </source>
</evidence>
<accession>A0ABQ9URV2</accession>
<evidence type="ECO:0000313" key="2">
    <source>
        <dbReference type="Proteomes" id="UP001266305"/>
    </source>
</evidence>
<sequence length="235" mass="24762">MAFASFWVTPQRPGNAARDRVVGWLVLGAGDVPQSSARALAWPCPRTLACLGGSSPIAVKQPLSATPQILQPGCPGCLLSSGLARPRVLRALRPRSQVESFGNVVNVTGKLPAKVQGLAGCLCRSGWRKVPLSGASCVSSLMRRLHKLQMQKHVLERCSRASFLGKAGAGTEAGRTWSLAQPVSRQELGPELPPCSTELPSFPQLRAGAWGSLGFCPSQNEGTSKPFSAGVLPSE</sequence>
<dbReference type="Proteomes" id="UP001266305">
    <property type="component" value="Unassembled WGS sequence"/>
</dbReference>
<keyword evidence="2" id="KW-1185">Reference proteome</keyword>
<gene>
    <name evidence="1" type="ORF">P7K49_024684</name>
</gene>
<organism evidence="1 2">
    <name type="scientific">Saguinus oedipus</name>
    <name type="common">Cotton-top tamarin</name>
    <name type="synonym">Oedipomidas oedipus</name>
    <dbReference type="NCBI Taxonomy" id="9490"/>
    <lineage>
        <taxon>Eukaryota</taxon>
        <taxon>Metazoa</taxon>
        <taxon>Chordata</taxon>
        <taxon>Craniata</taxon>
        <taxon>Vertebrata</taxon>
        <taxon>Euteleostomi</taxon>
        <taxon>Mammalia</taxon>
        <taxon>Eutheria</taxon>
        <taxon>Euarchontoglires</taxon>
        <taxon>Primates</taxon>
        <taxon>Haplorrhini</taxon>
        <taxon>Platyrrhini</taxon>
        <taxon>Cebidae</taxon>
        <taxon>Callitrichinae</taxon>
        <taxon>Saguinus</taxon>
    </lineage>
</organism>
<comment type="caution">
    <text evidence="1">The sequence shown here is derived from an EMBL/GenBank/DDBJ whole genome shotgun (WGS) entry which is preliminary data.</text>
</comment>
<name>A0ABQ9URV2_SAGOE</name>